<evidence type="ECO:0000313" key="2">
    <source>
        <dbReference type="Proteomes" id="UP000004478"/>
    </source>
</evidence>
<sequence length="80" mass="9201">MGKSTIKAIEIKSKTNSKGHLKLDLDLKEAGKNVKILILMEEDLNEEMEWLKMISKDPAFDFLKDREEDIYSFNGGILIE</sequence>
<dbReference type="Proteomes" id="UP000004478">
    <property type="component" value="Unassembled WGS sequence"/>
</dbReference>
<name>K1LA96_CECL9</name>
<gene>
    <name evidence="1" type="ORF">B879_04109</name>
</gene>
<reference evidence="1 2" key="1">
    <citation type="journal article" date="2012" name="J. Bacteriol.">
        <title>Draft Genome Sequence of Cecembia lonarensis Strain LW9T, Isolated from Lonar Lake, a Haloalkaline Lake in India.</title>
        <authorList>
            <person name="Shivaji S."/>
            <person name="Ara S."/>
            <person name="Singh A."/>
            <person name="Pinnaka A.K."/>
        </authorList>
    </citation>
    <scope>NUCLEOTIDE SEQUENCE [LARGE SCALE GENOMIC DNA]</scope>
    <source>
        <strain evidence="1 2">LW9</strain>
    </source>
</reference>
<proteinExistence type="predicted"/>
<protein>
    <submittedName>
        <fullName evidence="1">Uncharacterized protein</fullName>
    </submittedName>
</protein>
<comment type="caution">
    <text evidence="1">The sequence shown here is derived from an EMBL/GenBank/DDBJ whole genome shotgun (WGS) entry which is preliminary data.</text>
</comment>
<dbReference type="RefSeq" id="WP_009187126.1">
    <property type="nucleotide sequence ID" value="NZ_AMGM01000157.1"/>
</dbReference>
<organism evidence="1 2">
    <name type="scientific">Cecembia lonarensis (strain CCUG 58316 / KCTC 22772 / LW9)</name>
    <dbReference type="NCBI Taxonomy" id="1225176"/>
    <lineage>
        <taxon>Bacteria</taxon>
        <taxon>Pseudomonadati</taxon>
        <taxon>Bacteroidota</taxon>
        <taxon>Cytophagia</taxon>
        <taxon>Cytophagales</taxon>
        <taxon>Cyclobacteriaceae</taxon>
        <taxon>Cecembia</taxon>
    </lineage>
</organism>
<dbReference type="EMBL" id="AMGM01000157">
    <property type="protein sequence ID" value="EKB47293.1"/>
    <property type="molecule type" value="Genomic_DNA"/>
</dbReference>
<keyword evidence="2" id="KW-1185">Reference proteome</keyword>
<evidence type="ECO:0000313" key="1">
    <source>
        <dbReference type="EMBL" id="EKB47293.1"/>
    </source>
</evidence>
<accession>K1LA96</accession>
<dbReference type="AlphaFoldDB" id="K1LA96"/>